<feature type="transmembrane region" description="Helical" evidence="1">
    <location>
        <begin position="60"/>
        <end position="83"/>
    </location>
</feature>
<dbReference type="AlphaFoldDB" id="A0A0B4S282"/>
<feature type="transmembrane region" description="Helical" evidence="1">
    <location>
        <begin position="103"/>
        <end position="121"/>
    </location>
</feature>
<dbReference type="InterPro" id="IPR021215">
    <property type="entry name" value="DUF2752"/>
</dbReference>
<accession>A0A0B4S282</accession>
<keyword evidence="1" id="KW-0472">Membrane</keyword>
<protein>
    <recommendedName>
        <fullName evidence="4">DUF2752 domain-containing protein</fullName>
    </recommendedName>
</protein>
<organism evidence="2 3">
    <name type="scientific">Parvimonas micra</name>
    <dbReference type="NCBI Taxonomy" id="33033"/>
    <lineage>
        <taxon>Bacteria</taxon>
        <taxon>Bacillati</taxon>
        <taxon>Bacillota</taxon>
        <taxon>Tissierellia</taxon>
        <taxon>Tissierellales</taxon>
        <taxon>Peptoniphilaceae</taxon>
        <taxon>Parvimonas</taxon>
    </lineage>
</organism>
<proteinExistence type="predicted"/>
<dbReference type="OrthoDB" id="9815897at2"/>
<dbReference type="KEGG" id="pmic:NW74_06135"/>
<keyword evidence="1" id="KW-0812">Transmembrane</keyword>
<gene>
    <name evidence="2" type="ORF">NW74_06135</name>
</gene>
<dbReference type="Pfam" id="PF10825">
    <property type="entry name" value="DUF2752"/>
    <property type="match status" value="1"/>
</dbReference>
<name>A0A0B4S282_9FIRM</name>
<dbReference type="RefSeq" id="WP_041954476.1">
    <property type="nucleotide sequence ID" value="NZ_CP009761.1"/>
</dbReference>
<dbReference type="Proteomes" id="UP000031386">
    <property type="component" value="Chromosome"/>
</dbReference>
<evidence type="ECO:0008006" key="4">
    <source>
        <dbReference type="Google" id="ProtNLM"/>
    </source>
</evidence>
<evidence type="ECO:0000256" key="1">
    <source>
        <dbReference type="SAM" id="Phobius"/>
    </source>
</evidence>
<keyword evidence="1" id="KW-1133">Transmembrane helix</keyword>
<dbReference type="STRING" id="33033.NW74_06135"/>
<keyword evidence="3" id="KW-1185">Reference proteome</keyword>
<evidence type="ECO:0000313" key="3">
    <source>
        <dbReference type="Proteomes" id="UP000031386"/>
    </source>
</evidence>
<dbReference type="EMBL" id="CP009761">
    <property type="protein sequence ID" value="AIZ36945.1"/>
    <property type="molecule type" value="Genomic_DNA"/>
</dbReference>
<evidence type="ECO:0000313" key="2">
    <source>
        <dbReference type="EMBL" id="AIZ36945.1"/>
    </source>
</evidence>
<reference evidence="2 3" key="1">
    <citation type="submission" date="2014-10" db="EMBL/GenBank/DDBJ databases">
        <title>Complete genome sequence of Parvimonas micra KCOM 1535 (= ChDC B708).</title>
        <authorList>
            <person name="Kook J.-K."/>
            <person name="Park S.-N."/>
            <person name="Lim Y.K."/>
            <person name="Roh H."/>
        </authorList>
    </citation>
    <scope>NUCLEOTIDE SEQUENCE [LARGE SCALE GENOMIC DNA]</scope>
    <source>
        <strain evidence="3">KCOM 1535 / ChDC B708</strain>
    </source>
</reference>
<sequence length="126" mass="15101">MKKENFKIFVFVLLVILIINFLNIRVCVFYNIFRIPCPACGMTRAFNRIFMLKVKESFDYNLLGVPLFIIINSYLIINFYSIIKNTDQINIYFEDFFQKYRTALIIVSAVIVMLNWIRNLYNPLLY</sequence>
<feature type="transmembrane region" description="Helical" evidence="1">
    <location>
        <begin position="6"/>
        <end position="24"/>
    </location>
</feature>